<sequence>MNYAALDFLLSQKLWLVIFGGFVLLGTIYSIFDMKKGGKENDKKGSAPLKEEKYYENN</sequence>
<keyword evidence="2" id="KW-0472">Membrane</keyword>
<organism evidence="3 4">
    <name type="scientific">Paenibacillus larvae subsp. larvae</name>
    <dbReference type="NCBI Taxonomy" id="147375"/>
    <lineage>
        <taxon>Bacteria</taxon>
        <taxon>Bacillati</taxon>
        <taxon>Bacillota</taxon>
        <taxon>Bacilli</taxon>
        <taxon>Bacillales</taxon>
        <taxon>Paenibacillaceae</taxon>
        <taxon>Paenibacillus</taxon>
    </lineage>
</organism>
<evidence type="ECO:0000313" key="3">
    <source>
        <dbReference type="EMBL" id="QHZ54063.1"/>
    </source>
</evidence>
<dbReference type="AlphaFoldDB" id="A0A6C0QZD8"/>
<feature type="transmembrane region" description="Helical" evidence="2">
    <location>
        <begin position="14"/>
        <end position="32"/>
    </location>
</feature>
<feature type="region of interest" description="Disordered" evidence="1">
    <location>
        <begin position="37"/>
        <end position="58"/>
    </location>
</feature>
<accession>A0A6C0QZD8</accession>
<evidence type="ECO:0000256" key="2">
    <source>
        <dbReference type="SAM" id="Phobius"/>
    </source>
</evidence>
<reference evidence="3 4" key="1">
    <citation type="journal article" date="2020" name="Int. J. Med. Microbiol.">
        <title>Discovery of Paenibacillus larvae ERIC V: Phenotypic and genomic comparison to genotypes ERIC I-IV reveal different inventories of virulence factors which correlate with epidemiological prevalences of American Foulbrood.</title>
        <authorList>
            <person name="Beims H."/>
            <person name="Bunk B."/>
            <person name="Erler S."/>
            <person name="Mohr K.I."/>
            <person name="Sproer C."/>
            <person name="Pradella S."/>
            <person name="Gunther G."/>
            <person name="Rohde M."/>
            <person name="von der Ohe W."/>
            <person name="Steinert M."/>
        </authorList>
    </citation>
    <scope>NUCLEOTIDE SEQUENCE [LARGE SCALE GENOMIC DNA]</scope>
    <source>
        <strain evidence="3">Eric_V</strain>
        <plasmid evidence="3">unnamed1</plasmid>
    </source>
</reference>
<gene>
    <name evidence="3" type="ORF">ERICV_05079</name>
</gene>
<keyword evidence="2" id="KW-0812">Transmembrane</keyword>
<dbReference type="Proteomes" id="UP000464330">
    <property type="component" value="Plasmid unnamed1"/>
</dbReference>
<evidence type="ECO:0000313" key="4">
    <source>
        <dbReference type="Proteomes" id="UP000464330"/>
    </source>
</evidence>
<keyword evidence="3" id="KW-0614">Plasmid</keyword>
<dbReference type="RefSeq" id="WP_172423999.1">
    <property type="nucleotide sequence ID" value="NZ_CP019718.1"/>
</dbReference>
<dbReference type="EMBL" id="CP019718">
    <property type="protein sequence ID" value="QHZ54063.1"/>
    <property type="molecule type" value="Genomic_DNA"/>
</dbReference>
<name>A0A6C0QZD8_9BACL</name>
<geneLocation type="plasmid" evidence="3 4">
    <name>unnamed1</name>
</geneLocation>
<evidence type="ECO:0000256" key="1">
    <source>
        <dbReference type="SAM" id="MobiDB-lite"/>
    </source>
</evidence>
<keyword evidence="2" id="KW-1133">Transmembrane helix</keyword>
<proteinExistence type="predicted"/>
<protein>
    <submittedName>
        <fullName evidence="3">Uncharacterized protein</fullName>
    </submittedName>
</protein>